<dbReference type="KEGG" id="pms:KNP414_05992"/>
<dbReference type="GO" id="GO:0016747">
    <property type="term" value="F:acyltransferase activity, transferring groups other than amino-acyl groups"/>
    <property type="evidence" value="ECO:0007669"/>
    <property type="project" value="InterPro"/>
</dbReference>
<dbReference type="AlphaFoldDB" id="F8FEB7"/>
<dbReference type="PROSITE" id="PS51186">
    <property type="entry name" value="GNAT"/>
    <property type="match status" value="1"/>
</dbReference>
<evidence type="ECO:0000313" key="3">
    <source>
        <dbReference type="Proteomes" id="UP000006620"/>
    </source>
</evidence>
<accession>F8FEB7</accession>
<dbReference type="HOGENOM" id="CLU_140876_0_0_9"/>
<dbReference type="InterPro" id="IPR000182">
    <property type="entry name" value="GNAT_dom"/>
</dbReference>
<dbReference type="SUPFAM" id="SSF55729">
    <property type="entry name" value="Acyl-CoA N-acyltransferases (Nat)"/>
    <property type="match status" value="1"/>
</dbReference>
<evidence type="ECO:0000259" key="1">
    <source>
        <dbReference type="PROSITE" id="PS51186"/>
    </source>
</evidence>
<feature type="domain" description="N-acetyltransferase" evidence="1">
    <location>
        <begin position="1"/>
        <end position="157"/>
    </location>
</feature>
<dbReference type="Pfam" id="PF00583">
    <property type="entry name" value="Acetyltransf_1"/>
    <property type="match status" value="1"/>
</dbReference>
<dbReference type="PATRIC" id="fig|1036673.3.peg.5576"/>
<reference evidence="2 3" key="2">
    <citation type="journal article" date="2013" name="Genome Announc.">
        <title>Genome Sequence of Growth-Improving Paenibacillus mucilaginosus Strain KNP414.</title>
        <authorList>
            <person name="Lu J.J."/>
            <person name="Wang J.F."/>
            <person name="Hu X.F."/>
        </authorList>
    </citation>
    <scope>NUCLEOTIDE SEQUENCE [LARGE SCALE GENOMIC DNA]</scope>
    <source>
        <strain evidence="2 3">KNP414</strain>
    </source>
</reference>
<keyword evidence="2" id="KW-0808">Transferase</keyword>
<protein>
    <submittedName>
        <fullName evidence="2">Acetyltransferase</fullName>
    </submittedName>
</protein>
<dbReference type="RefSeq" id="WP_013919662.1">
    <property type="nucleotide sequence ID" value="NC_015690.1"/>
</dbReference>
<organism evidence="2 3">
    <name type="scientific">Paenibacillus mucilaginosus (strain KNP414)</name>
    <dbReference type="NCBI Taxonomy" id="1036673"/>
    <lineage>
        <taxon>Bacteria</taxon>
        <taxon>Bacillati</taxon>
        <taxon>Bacillota</taxon>
        <taxon>Bacilli</taxon>
        <taxon>Bacillales</taxon>
        <taxon>Paenibacillaceae</taxon>
        <taxon>Paenibacillus</taxon>
    </lineage>
</organism>
<dbReference type="EMBL" id="CP002869">
    <property type="protein sequence ID" value="AEI44516.1"/>
    <property type="molecule type" value="Genomic_DNA"/>
</dbReference>
<gene>
    <name evidence="2" type="ordered locus">KNP414_05992</name>
</gene>
<proteinExistence type="predicted"/>
<dbReference type="InterPro" id="IPR016181">
    <property type="entry name" value="Acyl_CoA_acyltransferase"/>
</dbReference>
<name>F8FEB7_PAEMK</name>
<reference evidence="3" key="1">
    <citation type="submission" date="2011-06" db="EMBL/GenBank/DDBJ databases">
        <title>Complete genome sequence of Paenibacillus mucilaginosus KNP414.</title>
        <authorList>
            <person name="Wang J."/>
            <person name="Hu S."/>
            <person name="Hu X."/>
            <person name="Zhang B."/>
            <person name="Dong D."/>
            <person name="Zhang S."/>
            <person name="Zhao K."/>
            <person name="Wu D."/>
        </authorList>
    </citation>
    <scope>NUCLEOTIDE SEQUENCE [LARGE SCALE GENOMIC DNA]</scope>
    <source>
        <strain evidence="3">KNP414</strain>
    </source>
</reference>
<dbReference type="Gene3D" id="3.40.630.30">
    <property type="match status" value="1"/>
</dbReference>
<sequence length="160" mass="17564">MPDIMAMDGPMREALAERLGGVVVSRGRLHMLQELPGLAAVGGTGEIAGCLFYAVSEEACEIVSLESFRENEGVGSGLIGQVRRIAEEAGCSRLWLITTNENIRAIRFYQRRGFDMKALHADAVAEARKLKPSIPLQSGEGIPIRHEIEFEMRLNIEQAV</sequence>
<dbReference type="Proteomes" id="UP000006620">
    <property type="component" value="Chromosome"/>
</dbReference>
<evidence type="ECO:0000313" key="2">
    <source>
        <dbReference type="EMBL" id="AEI44516.1"/>
    </source>
</evidence>